<evidence type="ECO:0000313" key="5">
    <source>
        <dbReference type="Proteomes" id="UP000075517"/>
    </source>
</evidence>
<accession>A0A150ML46</accession>
<organism evidence="2 4">
    <name type="scientific">Geobacillus stearothermophilus</name>
    <name type="common">Bacillus stearothermophilus</name>
    <dbReference type="NCBI Taxonomy" id="1422"/>
    <lineage>
        <taxon>Bacteria</taxon>
        <taxon>Bacillati</taxon>
        <taxon>Bacillota</taxon>
        <taxon>Bacilli</taxon>
        <taxon>Bacillales</taxon>
        <taxon>Anoxybacillaceae</taxon>
        <taxon>Geobacillus</taxon>
    </lineage>
</organism>
<evidence type="ECO:0000313" key="3">
    <source>
        <dbReference type="EMBL" id="KYD35421.1"/>
    </source>
</evidence>
<dbReference type="EMBL" id="LQYY01000001">
    <property type="protein sequence ID" value="KYD35421.1"/>
    <property type="molecule type" value="Genomic_DNA"/>
</dbReference>
<keyword evidence="6" id="KW-1185">Reference proteome</keyword>
<dbReference type="EMBL" id="LUCS01000018">
    <property type="protein sequence ID" value="KAF6511473.1"/>
    <property type="molecule type" value="Genomic_DNA"/>
</dbReference>
<proteinExistence type="predicted"/>
<protein>
    <submittedName>
        <fullName evidence="2">Uncharacterized protein</fullName>
    </submittedName>
</protein>
<sequence length="39" mass="4066">MFVLPPFFAGLLLYVTICPSGRSSGNPKNKAARIGAALS</sequence>
<evidence type="ECO:0000313" key="1">
    <source>
        <dbReference type="EMBL" id="KAF6511473.1"/>
    </source>
</evidence>
<gene>
    <name evidence="2" type="ORF">B4109_1357</name>
    <name evidence="3" type="ORF">B4114_1372</name>
    <name evidence="1" type="ORF">GS8_1049</name>
</gene>
<evidence type="ECO:0000313" key="6">
    <source>
        <dbReference type="Proteomes" id="UP000773850"/>
    </source>
</evidence>
<name>A0A150ML46_GEOSE</name>
<dbReference type="AlphaFoldDB" id="A0A150ML46"/>
<reference evidence="4 5" key="1">
    <citation type="submission" date="2016-01" db="EMBL/GenBank/DDBJ databases">
        <title>Draft Genome Sequences of Seven Thermophilic Sporeformers Isolated from Foods.</title>
        <authorList>
            <person name="Berendsen E.M."/>
            <person name="Wells-Bennik M.H."/>
            <person name="Krawcyk A.O."/>
            <person name="De Jong A."/>
            <person name="Holsappel S."/>
            <person name="Eijlander R.T."/>
            <person name="Kuipers O.P."/>
        </authorList>
    </citation>
    <scope>NUCLEOTIDE SEQUENCE [LARGE SCALE GENOMIC DNA]</scope>
    <source>
        <strain evidence="2 4">B4109</strain>
        <strain evidence="3 5">B4114</strain>
    </source>
</reference>
<evidence type="ECO:0000313" key="2">
    <source>
        <dbReference type="EMBL" id="KYD25203.1"/>
    </source>
</evidence>
<reference evidence="1 6" key="2">
    <citation type="submission" date="2016-03" db="EMBL/GenBank/DDBJ databases">
        <title>Spore heat resistance.</title>
        <authorList>
            <person name="Boekhorst J."/>
            <person name="Berendsen E.M."/>
            <person name="Wells-Bennik M.H."/>
            <person name="Kuipers O.P."/>
        </authorList>
    </citation>
    <scope>NUCLEOTIDE SEQUENCE [LARGE SCALE GENOMIC DNA]</scope>
    <source>
        <strain evidence="1 6">GS8</strain>
    </source>
</reference>
<dbReference type="Proteomes" id="UP000075424">
    <property type="component" value="Unassembled WGS sequence"/>
</dbReference>
<dbReference type="Proteomes" id="UP000075517">
    <property type="component" value="Unassembled WGS sequence"/>
</dbReference>
<dbReference type="Proteomes" id="UP000773850">
    <property type="component" value="Unassembled WGS sequence"/>
</dbReference>
<comment type="caution">
    <text evidence="2">The sequence shown here is derived from an EMBL/GenBank/DDBJ whole genome shotgun (WGS) entry which is preliminary data.</text>
</comment>
<dbReference type="EMBL" id="LQYV01000089">
    <property type="protein sequence ID" value="KYD25203.1"/>
    <property type="molecule type" value="Genomic_DNA"/>
</dbReference>
<evidence type="ECO:0000313" key="4">
    <source>
        <dbReference type="Proteomes" id="UP000075424"/>
    </source>
</evidence>